<reference evidence="4" key="1">
    <citation type="submission" date="2020-06" db="EMBL/GenBank/DDBJ databases">
        <authorList>
            <person name="Li T."/>
            <person name="Hu X."/>
            <person name="Zhang T."/>
            <person name="Song X."/>
            <person name="Zhang H."/>
            <person name="Dai N."/>
            <person name="Sheng W."/>
            <person name="Hou X."/>
            <person name="Wei L."/>
        </authorList>
    </citation>
    <scope>NUCLEOTIDE SEQUENCE</scope>
    <source>
        <strain evidence="4">K16</strain>
        <tissue evidence="4">Leaf</tissue>
    </source>
</reference>
<evidence type="ECO:0000256" key="1">
    <source>
        <dbReference type="ARBA" id="ARBA00022723"/>
    </source>
</evidence>
<evidence type="ECO:0000259" key="3">
    <source>
        <dbReference type="Pfam" id="PF14226"/>
    </source>
</evidence>
<protein>
    <submittedName>
        <fullName evidence="4">1-aminocyclopropane-1-carboxylate oxidase</fullName>
    </submittedName>
</protein>
<feature type="domain" description="Non-haem dioxygenase N-terminal" evidence="3">
    <location>
        <begin position="3"/>
        <end position="62"/>
    </location>
</feature>
<dbReference type="GO" id="GO:0046872">
    <property type="term" value="F:metal ion binding"/>
    <property type="evidence" value="ECO:0007669"/>
    <property type="project" value="UniProtKB-KW"/>
</dbReference>
<evidence type="ECO:0000313" key="4">
    <source>
        <dbReference type="EMBL" id="KAK4392721.1"/>
    </source>
</evidence>
<accession>A0AAE2BP70</accession>
<gene>
    <name evidence="4" type="ORF">Sango_2049900</name>
</gene>
<evidence type="ECO:0000256" key="2">
    <source>
        <dbReference type="ARBA" id="ARBA00023004"/>
    </source>
</evidence>
<dbReference type="Pfam" id="PF14226">
    <property type="entry name" value="DIOX_N"/>
    <property type="match status" value="1"/>
</dbReference>
<dbReference type="InterPro" id="IPR026992">
    <property type="entry name" value="DIOX_N"/>
</dbReference>
<proteinExistence type="predicted"/>
<dbReference type="EMBL" id="JACGWL010000011">
    <property type="protein sequence ID" value="KAK4392721.1"/>
    <property type="molecule type" value="Genomic_DNA"/>
</dbReference>
<dbReference type="InterPro" id="IPR027443">
    <property type="entry name" value="IPNS-like_sf"/>
</dbReference>
<comment type="caution">
    <text evidence="4">The sequence shown here is derived from an EMBL/GenBank/DDBJ whole genome shotgun (WGS) entry which is preliminary data.</text>
</comment>
<reference evidence="4" key="2">
    <citation type="journal article" date="2024" name="Plant">
        <title>Genomic evolution and insights into agronomic trait innovations of Sesamum species.</title>
        <authorList>
            <person name="Miao H."/>
            <person name="Wang L."/>
            <person name="Qu L."/>
            <person name="Liu H."/>
            <person name="Sun Y."/>
            <person name="Le M."/>
            <person name="Wang Q."/>
            <person name="Wei S."/>
            <person name="Zheng Y."/>
            <person name="Lin W."/>
            <person name="Duan Y."/>
            <person name="Cao H."/>
            <person name="Xiong S."/>
            <person name="Wang X."/>
            <person name="Wei L."/>
            <person name="Li C."/>
            <person name="Ma Q."/>
            <person name="Ju M."/>
            <person name="Zhao R."/>
            <person name="Li G."/>
            <person name="Mu C."/>
            <person name="Tian Q."/>
            <person name="Mei H."/>
            <person name="Zhang T."/>
            <person name="Gao T."/>
            <person name="Zhang H."/>
        </authorList>
    </citation>
    <scope>NUCLEOTIDE SEQUENCE</scope>
    <source>
        <strain evidence="4">K16</strain>
    </source>
</reference>
<keyword evidence="1" id="KW-0479">Metal-binding</keyword>
<sequence length="84" mass="9872">MEIPVVDFSKVNGKERADTMALIDHYCKEWGFFQLINHNISEELLDRVKKVAIECYKLEREAGFKNSKSVQLLNELVTRRAMRK</sequence>
<dbReference type="AlphaFoldDB" id="A0AAE2BP70"/>
<dbReference type="Proteomes" id="UP001289374">
    <property type="component" value="Unassembled WGS sequence"/>
</dbReference>
<dbReference type="SUPFAM" id="SSF51197">
    <property type="entry name" value="Clavaminate synthase-like"/>
    <property type="match status" value="1"/>
</dbReference>
<keyword evidence="2" id="KW-0408">Iron</keyword>
<organism evidence="4 5">
    <name type="scientific">Sesamum angolense</name>
    <dbReference type="NCBI Taxonomy" id="2727404"/>
    <lineage>
        <taxon>Eukaryota</taxon>
        <taxon>Viridiplantae</taxon>
        <taxon>Streptophyta</taxon>
        <taxon>Embryophyta</taxon>
        <taxon>Tracheophyta</taxon>
        <taxon>Spermatophyta</taxon>
        <taxon>Magnoliopsida</taxon>
        <taxon>eudicotyledons</taxon>
        <taxon>Gunneridae</taxon>
        <taxon>Pentapetalae</taxon>
        <taxon>asterids</taxon>
        <taxon>lamiids</taxon>
        <taxon>Lamiales</taxon>
        <taxon>Pedaliaceae</taxon>
        <taxon>Sesamum</taxon>
    </lineage>
</organism>
<dbReference type="GO" id="GO:0016706">
    <property type="term" value="F:2-oxoglutarate-dependent dioxygenase activity"/>
    <property type="evidence" value="ECO:0007669"/>
    <property type="project" value="UniProtKB-ARBA"/>
</dbReference>
<evidence type="ECO:0000313" key="5">
    <source>
        <dbReference type="Proteomes" id="UP001289374"/>
    </source>
</evidence>
<dbReference type="Gene3D" id="2.60.120.330">
    <property type="entry name" value="B-lactam Antibiotic, Isopenicillin N Synthase, Chain"/>
    <property type="match status" value="1"/>
</dbReference>
<dbReference type="InterPro" id="IPR050295">
    <property type="entry name" value="Plant_2OG-oxidoreductases"/>
</dbReference>
<name>A0AAE2BP70_9LAMI</name>
<dbReference type="PANTHER" id="PTHR47991">
    <property type="entry name" value="OXOGLUTARATE/IRON-DEPENDENT DIOXYGENASE"/>
    <property type="match status" value="1"/>
</dbReference>
<keyword evidence="5" id="KW-1185">Reference proteome</keyword>